<feature type="region of interest" description="Disordered" evidence="2">
    <location>
        <begin position="1"/>
        <end position="41"/>
    </location>
</feature>
<evidence type="ECO:0000313" key="5">
    <source>
        <dbReference type="Proteomes" id="UP001175261"/>
    </source>
</evidence>
<dbReference type="InterPro" id="IPR036638">
    <property type="entry name" value="HLH_DNA-bd_sf"/>
</dbReference>
<sequence length="287" mass="31675">MSSQDSISPPATRQNEAHHAAENPEHPGSAAQGRKKRVRNWTADDRAAHRVFERSRREAFKGRLTTLANLIPALQATDTNRLSKHVVLDESIALHKVEQQKLKALLQQCDHLLEEREELLSEVNRWRAGAGLGMREGRPIEPLPEPNTSPADHAATEQPQPDADDMASSMHSAPLQPEQEHDPLAAFEPIPRQMTSLNPPGVMAHTAVTTQNWDVMGMDMNMNTHGMGNTMGYNDMFASNMANYPTVMKPPGDLGPAPYVPNGPTFPLATMNMLSPQYVGDPRVYGQ</sequence>
<accession>A0AA39L7K6</accession>
<name>A0AA39L7K6_SARSR</name>
<dbReference type="AlphaFoldDB" id="A0AA39L7K6"/>
<comment type="caution">
    <text evidence="4">The sequence shown here is derived from an EMBL/GenBank/DDBJ whole genome shotgun (WGS) entry which is preliminary data.</text>
</comment>
<evidence type="ECO:0000256" key="2">
    <source>
        <dbReference type="SAM" id="MobiDB-lite"/>
    </source>
</evidence>
<feature type="region of interest" description="Disordered" evidence="2">
    <location>
        <begin position="133"/>
        <end position="179"/>
    </location>
</feature>
<dbReference type="Proteomes" id="UP001175261">
    <property type="component" value="Unassembled WGS sequence"/>
</dbReference>
<feature type="compositionally biased region" description="Polar residues" evidence="2">
    <location>
        <begin position="1"/>
        <end position="14"/>
    </location>
</feature>
<dbReference type="GO" id="GO:0046983">
    <property type="term" value="F:protein dimerization activity"/>
    <property type="evidence" value="ECO:0007669"/>
    <property type="project" value="InterPro"/>
</dbReference>
<dbReference type="InterPro" id="IPR011598">
    <property type="entry name" value="bHLH_dom"/>
</dbReference>
<reference evidence="4" key="1">
    <citation type="submission" date="2022-10" db="EMBL/GenBank/DDBJ databases">
        <title>Determination and structural analysis of whole genome sequence of Sarocladium strictum F4-1.</title>
        <authorList>
            <person name="Hu L."/>
            <person name="Jiang Y."/>
        </authorList>
    </citation>
    <scope>NUCLEOTIDE SEQUENCE</scope>
    <source>
        <strain evidence="4">F4-1</strain>
    </source>
</reference>
<organism evidence="4 5">
    <name type="scientific">Sarocladium strictum</name>
    <name type="common">Black bundle disease fungus</name>
    <name type="synonym">Acremonium strictum</name>
    <dbReference type="NCBI Taxonomy" id="5046"/>
    <lineage>
        <taxon>Eukaryota</taxon>
        <taxon>Fungi</taxon>
        <taxon>Dikarya</taxon>
        <taxon>Ascomycota</taxon>
        <taxon>Pezizomycotina</taxon>
        <taxon>Sordariomycetes</taxon>
        <taxon>Hypocreomycetidae</taxon>
        <taxon>Hypocreales</taxon>
        <taxon>Sarocladiaceae</taxon>
        <taxon>Sarocladium</taxon>
    </lineage>
</organism>
<gene>
    <name evidence="4" type="ORF">NLU13_5808</name>
</gene>
<proteinExistence type="predicted"/>
<evidence type="ECO:0000313" key="4">
    <source>
        <dbReference type="EMBL" id="KAK0387496.1"/>
    </source>
</evidence>
<evidence type="ECO:0000259" key="3">
    <source>
        <dbReference type="PROSITE" id="PS50888"/>
    </source>
</evidence>
<feature type="coiled-coil region" evidence="1">
    <location>
        <begin position="95"/>
        <end position="122"/>
    </location>
</feature>
<dbReference type="Pfam" id="PF00010">
    <property type="entry name" value="HLH"/>
    <property type="match status" value="1"/>
</dbReference>
<keyword evidence="5" id="KW-1185">Reference proteome</keyword>
<feature type="domain" description="BHLH" evidence="3">
    <location>
        <begin position="44"/>
        <end position="98"/>
    </location>
</feature>
<keyword evidence="1" id="KW-0175">Coiled coil</keyword>
<protein>
    <recommendedName>
        <fullName evidence="3">BHLH domain-containing protein</fullName>
    </recommendedName>
</protein>
<feature type="compositionally biased region" description="Basic and acidic residues" evidence="2">
    <location>
        <begin position="15"/>
        <end position="25"/>
    </location>
</feature>
<dbReference type="EMBL" id="JAPDFR010000004">
    <property type="protein sequence ID" value="KAK0387496.1"/>
    <property type="molecule type" value="Genomic_DNA"/>
</dbReference>
<dbReference type="SUPFAM" id="SSF47459">
    <property type="entry name" value="HLH, helix-loop-helix DNA-binding domain"/>
    <property type="match status" value="1"/>
</dbReference>
<evidence type="ECO:0000256" key="1">
    <source>
        <dbReference type="SAM" id="Coils"/>
    </source>
</evidence>
<dbReference type="PROSITE" id="PS50888">
    <property type="entry name" value="BHLH"/>
    <property type="match status" value="1"/>
</dbReference>
<dbReference type="Gene3D" id="4.10.280.10">
    <property type="entry name" value="Helix-loop-helix DNA-binding domain"/>
    <property type="match status" value="1"/>
</dbReference>